<dbReference type="Proteomes" id="UP001576784">
    <property type="component" value="Unassembled WGS sequence"/>
</dbReference>
<protein>
    <submittedName>
        <fullName evidence="1">Uncharacterized protein</fullName>
    </submittedName>
</protein>
<sequence length="119" mass="13718">MKHDIFEYSIPSKIRHFGCNFLQPVADEFDYPLVGSQIMGRLATEAKLRSIKTGDLKIMKGYIKGQSIILTQPLPENIQDGDEVEVSLSVVPQKKYPFPTFDLEIKDEYLDREKMYESD</sequence>
<keyword evidence="2" id="KW-1185">Reference proteome</keyword>
<evidence type="ECO:0000313" key="1">
    <source>
        <dbReference type="EMBL" id="MFB2895893.1"/>
    </source>
</evidence>
<reference evidence="1 2" key="1">
    <citation type="submission" date="2024-09" db="EMBL/GenBank/DDBJ databases">
        <title>Floridaenema gen nov. (Aerosakkonemataceae, Aerosakkonematales ord. nov., Cyanobacteria) from benthic tropical and subtropical fresh waters, with the description of four new species.</title>
        <authorList>
            <person name="Moretto J.A."/>
            <person name="Berthold D.E."/>
            <person name="Lefler F.W."/>
            <person name="Huang I.-S."/>
            <person name="Laughinghouse H. IV."/>
        </authorList>
    </citation>
    <scope>NUCLEOTIDE SEQUENCE [LARGE SCALE GENOMIC DNA]</scope>
    <source>
        <strain evidence="1 2">BLCC-F50</strain>
    </source>
</reference>
<dbReference type="EMBL" id="JBHFNR010000175">
    <property type="protein sequence ID" value="MFB2895893.1"/>
    <property type="molecule type" value="Genomic_DNA"/>
</dbReference>
<evidence type="ECO:0000313" key="2">
    <source>
        <dbReference type="Proteomes" id="UP001576784"/>
    </source>
</evidence>
<gene>
    <name evidence="1" type="ORF">ACE1CI_23535</name>
</gene>
<comment type="caution">
    <text evidence="1">The sequence shown here is derived from an EMBL/GenBank/DDBJ whole genome shotgun (WGS) entry which is preliminary data.</text>
</comment>
<name>A0ABV4XXC2_9CYAN</name>
<organism evidence="1 2">
    <name type="scientific">Floridaenema flaviceps BLCC-F50</name>
    <dbReference type="NCBI Taxonomy" id="3153642"/>
    <lineage>
        <taxon>Bacteria</taxon>
        <taxon>Bacillati</taxon>
        <taxon>Cyanobacteriota</taxon>
        <taxon>Cyanophyceae</taxon>
        <taxon>Oscillatoriophycideae</taxon>
        <taxon>Aerosakkonematales</taxon>
        <taxon>Aerosakkonemataceae</taxon>
        <taxon>Floridanema</taxon>
        <taxon>Floridanema flaviceps</taxon>
    </lineage>
</organism>
<proteinExistence type="predicted"/>
<accession>A0ABV4XXC2</accession>